<evidence type="ECO:0000256" key="1">
    <source>
        <dbReference type="SAM" id="SignalP"/>
    </source>
</evidence>
<dbReference type="Proteomes" id="UP000566071">
    <property type="component" value="Unassembled WGS sequence"/>
</dbReference>
<proteinExistence type="predicted"/>
<organism evidence="2 3">
    <name type="scientific">Mucilaginibacter humi</name>
    <dbReference type="NCBI Taxonomy" id="2732510"/>
    <lineage>
        <taxon>Bacteria</taxon>
        <taxon>Pseudomonadati</taxon>
        <taxon>Bacteroidota</taxon>
        <taxon>Sphingobacteriia</taxon>
        <taxon>Sphingobacteriales</taxon>
        <taxon>Sphingobacteriaceae</taxon>
        <taxon>Mucilaginibacter</taxon>
    </lineage>
</organism>
<feature type="signal peptide" evidence="1">
    <location>
        <begin position="1"/>
        <end position="21"/>
    </location>
</feature>
<keyword evidence="3" id="KW-1185">Reference proteome</keyword>
<protein>
    <submittedName>
        <fullName evidence="2">Uncharacterized protein</fullName>
    </submittedName>
</protein>
<name>A0ABX1W3G7_9SPHI</name>
<reference evidence="2 3" key="1">
    <citation type="submission" date="2020-05" db="EMBL/GenBank/DDBJ databases">
        <authorList>
            <person name="Khan S.A."/>
            <person name="Jeon C.O."/>
            <person name="Chun B.H."/>
        </authorList>
    </citation>
    <scope>NUCLEOTIDE SEQUENCE [LARGE SCALE GENOMIC DNA]</scope>
    <source>
        <strain evidence="2 3">S1162</strain>
    </source>
</reference>
<dbReference type="RefSeq" id="WP_175269891.1">
    <property type="nucleotide sequence ID" value="NZ_JABFCR010000035.1"/>
</dbReference>
<sequence>MKTKNILIAITAFLLTIPVFAQKQKGFNATTANADPQMASHFKTPPHIARPRVFWMWLRVNTSKEAITKDRKKCTPKVLKALSYTKAVPAAS</sequence>
<evidence type="ECO:0000313" key="3">
    <source>
        <dbReference type="Proteomes" id="UP000566071"/>
    </source>
</evidence>
<gene>
    <name evidence="2" type="ORF">HK413_08715</name>
</gene>
<accession>A0ABX1W3G7</accession>
<dbReference type="EMBL" id="JABFCR010000035">
    <property type="protein sequence ID" value="NNU34206.1"/>
    <property type="molecule type" value="Genomic_DNA"/>
</dbReference>
<evidence type="ECO:0000313" key="2">
    <source>
        <dbReference type="EMBL" id="NNU34206.1"/>
    </source>
</evidence>
<feature type="chain" id="PRO_5045539539" evidence="1">
    <location>
        <begin position="22"/>
        <end position="92"/>
    </location>
</feature>
<keyword evidence="1" id="KW-0732">Signal</keyword>
<comment type="caution">
    <text evidence="2">The sequence shown here is derived from an EMBL/GenBank/DDBJ whole genome shotgun (WGS) entry which is preliminary data.</text>
</comment>